<name>A0A1T3J261_ELIME</name>
<dbReference type="EMBL" id="MPOG01000003">
    <property type="protein sequence ID" value="OOH97563.1"/>
    <property type="molecule type" value="Genomic_DNA"/>
</dbReference>
<reference evidence="2 3" key="1">
    <citation type="submission" date="2016-11" db="EMBL/GenBank/DDBJ databases">
        <title>Genome sequence and comparative genomic analysis of clinical strain Elizabethkingia meningoseptica 61421 PRCM.</title>
        <authorList>
            <person name="Wang M."/>
            <person name="Hu S."/>
            <person name="Cao L."/>
            <person name="Jiang T."/>
            <person name="Zhou Y."/>
            <person name="Ming D."/>
        </authorList>
    </citation>
    <scope>NUCLEOTIDE SEQUENCE [LARGE SCALE GENOMIC DNA]</scope>
    <source>
        <strain evidence="2 3">61421 PRCM</strain>
    </source>
</reference>
<sequence length="309" mass="34859">MIIQTSDYFQHNNSTRLYYTLFRPETGNVKASLLILHGMQEHSGRYTTFARYMAGQGIAVITYDHLGHGKTAKSQKDLGFFQIAAPAQQVVDDAENIADYLESLYPDVPHFILGHSMGSFIARCLLQQAGKRFEGAIIVGTGGKVAGAKIGKVLSSFLNKILPRYRSPFINKFFNKGNNKRFRNEPDEQGTNWLSTDTNNRQAFLQDSLCGINFSINGFYTLLCVNVQATKRHWAKSLPEDFPLLFISGADDPIGNFGKGIMQTVTDLEHDGFKDITMKLYTGMRHEILNETGKQQVYEDICNWIRNHI</sequence>
<dbReference type="InterPro" id="IPR051044">
    <property type="entry name" value="MAG_DAG_Lipase"/>
</dbReference>
<evidence type="ECO:0000313" key="3">
    <source>
        <dbReference type="Proteomes" id="UP000188947"/>
    </source>
</evidence>
<dbReference type="Pfam" id="PF12146">
    <property type="entry name" value="Hydrolase_4"/>
    <property type="match status" value="1"/>
</dbReference>
<dbReference type="GO" id="GO:0016787">
    <property type="term" value="F:hydrolase activity"/>
    <property type="evidence" value="ECO:0007669"/>
    <property type="project" value="UniProtKB-KW"/>
</dbReference>
<evidence type="ECO:0000259" key="1">
    <source>
        <dbReference type="Pfam" id="PF12146"/>
    </source>
</evidence>
<gene>
    <name evidence="2" type="ORF">BMF97_02785</name>
</gene>
<proteinExistence type="predicted"/>
<dbReference type="OrthoDB" id="9780932at2"/>
<organism evidence="2 3">
    <name type="scientific">Elizabethkingia meningoseptica</name>
    <name type="common">Chryseobacterium meningosepticum</name>
    <dbReference type="NCBI Taxonomy" id="238"/>
    <lineage>
        <taxon>Bacteria</taxon>
        <taxon>Pseudomonadati</taxon>
        <taxon>Bacteroidota</taxon>
        <taxon>Flavobacteriia</taxon>
        <taxon>Flavobacteriales</taxon>
        <taxon>Weeksellaceae</taxon>
        <taxon>Elizabethkingia</taxon>
    </lineage>
</organism>
<protein>
    <submittedName>
        <fullName evidence="2">Alpha/beta hydrolase</fullName>
    </submittedName>
</protein>
<keyword evidence="2" id="KW-0378">Hydrolase</keyword>
<dbReference type="STRING" id="238.BBD35_01350"/>
<feature type="domain" description="Serine aminopeptidase S33" evidence="1">
    <location>
        <begin position="28"/>
        <end position="292"/>
    </location>
</feature>
<dbReference type="AlphaFoldDB" id="A0A1T3J261"/>
<dbReference type="PANTHER" id="PTHR11614">
    <property type="entry name" value="PHOSPHOLIPASE-RELATED"/>
    <property type="match status" value="1"/>
</dbReference>
<dbReference type="InterPro" id="IPR022742">
    <property type="entry name" value="Hydrolase_4"/>
</dbReference>
<keyword evidence="3" id="KW-1185">Reference proteome</keyword>
<dbReference type="InterPro" id="IPR029058">
    <property type="entry name" value="AB_hydrolase_fold"/>
</dbReference>
<comment type="caution">
    <text evidence="2">The sequence shown here is derived from an EMBL/GenBank/DDBJ whole genome shotgun (WGS) entry which is preliminary data.</text>
</comment>
<dbReference type="Gene3D" id="3.40.50.1820">
    <property type="entry name" value="alpha/beta hydrolase"/>
    <property type="match status" value="1"/>
</dbReference>
<dbReference type="eggNOG" id="COG2267">
    <property type="taxonomic scope" value="Bacteria"/>
</dbReference>
<evidence type="ECO:0000313" key="2">
    <source>
        <dbReference type="EMBL" id="OOH97563.1"/>
    </source>
</evidence>
<accession>A0A1T3J261</accession>
<dbReference type="SUPFAM" id="SSF53474">
    <property type="entry name" value="alpha/beta-Hydrolases"/>
    <property type="match status" value="1"/>
</dbReference>
<dbReference type="Proteomes" id="UP000188947">
    <property type="component" value="Unassembled WGS sequence"/>
</dbReference>
<dbReference type="RefSeq" id="WP_070905289.1">
    <property type="nucleotide sequence ID" value="NZ_CP016378.1"/>
</dbReference>